<protein>
    <submittedName>
        <fullName evidence="4">EF-hand domain-containing protein</fullName>
    </submittedName>
</protein>
<dbReference type="InterPro" id="IPR002048">
    <property type="entry name" value="EF_hand_dom"/>
</dbReference>
<dbReference type="SMART" id="SM00054">
    <property type="entry name" value="EFh"/>
    <property type="match status" value="3"/>
</dbReference>
<dbReference type="Gene3D" id="1.10.238.10">
    <property type="entry name" value="EF-hand"/>
    <property type="match status" value="1"/>
</dbReference>
<dbReference type="EMBL" id="JAHHHV010000009">
    <property type="protein sequence ID" value="MBW4464245.1"/>
    <property type="molecule type" value="Genomic_DNA"/>
</dbReference>
<feature type="domain" description="EF-hand" evidence="3">
    <location>
        <begin position="58"/>
        <end position="89"/>
    </location>
</feature>
<gene>
    <name evidence="4" type="ORF">KME07_02240</name>
</gene>
<dbReference type="InterPro" id="IPR011992">
    <property type="entry name" value="EF-hand-dom_pair"/>
</dbReference>
<dbReference type="InterPro" id="IPR018247">
    <property type="entry name" value="EF_Hand_1_Ca_BS"/>
</dbReference>
<dbReference type="PANTHER" id="PTHR45942">
    <property type="entry name" value="PROTEIN PHOSPATASE 3 REGULATORY SUBUNIT B ALPHA ISOFORM TYPE 1"/>
    <property type="match status" value="1"/>
</dbReference>
<organism evidence="4 5">
    <name type="scientific">Pegethrix bostrychoides GSE-TBD4-15B</name>
    <dbReference type="NCBI Taxonomy" id="2839662"/>
    <lineage>
        <taxon>Bacteria</taxon>
        <taxon>Bacillati</taxon>
        <taxon>Cyanobacteriota</taxon>
        <taxon>Cyanophyceae</taxon>
        <taxon>Oculatellales</taxon>
        <taxon>Oculatellaceae</taxon>
        <taxon>Pegethrix</taxon>
    </lineage>
</organism>
<proteinExistence type="predicted"/>
<evidence type="ECO:0000256" key="2">
    <source>
        <dbReference type="ARBA" id="ARBA00022737"/>
    </source>
</evidence>
<dbReference type="CDD" id="cd00051">
    <property type="entry name" value="EFh"/>
    <property type="match status" value="1"/>
</dbReference>
<accession>A0A951P842</accession>
<evidence type="ECO:0000313" key="5">
    <source>
        <dbReference type="Proteomes" id="UP000707356"/>
    </source>
</evidence>
<dbReference type="AlphaFoldDB" id="A0A951P842"/>
<evidence type="ECO:0000256" key="1">
    <source>
        <dbReference type="ARBA" id="ARBA00022723"/>
    </source>
</evidence>
<dbReference type="Proteomes" id="UP000707356">
    <property type="component" value="Unassembled WGS sequence"/>
</dbReference>
<evidence type="ECO:0000313" key="4">
    <source>
        <dbReference type="EMBL" id="MBW4464245.1"/>
    </source>
</evidence>
<reference evidence="4" key="1">
    <citation type="submission" date="2021-05" db="EMBL/GenBank/DDBJ databases">
        <authorList>
            <person name="Pietrasiak N."/>
            <person name="Ward R."/>
            <person name="Stajich J.E."/>
            <person name="Kurbessoian T."/>
        </authorList>
    </citation>
    <scope>NUCLEOTIDE SEQUENCE</scope>
    <source>
        <strain evidence="4">GSE-TBD4-15B</strain>
    </source>
</reference>
<evidence type="ECO:0000259" key="3">
    <source>
        <dbReference type="PROSITE" id="PS50222"/>
    </source>
</evidence>
<dbReference type="Pfam" id="PF13499">
    <property type="entry name" value="EF-hand_7"/>
    <property type="match status" value="2"/>
</dbReference>
<keyword evidence="1" id="KW-0479">Metal-binding</keyword>
<name>A0A951P842_9CYAN</name>
<dbReference type="PROSITE" id="PS50222">
    <property type="entry name" value="EF_HAND_2"/>
    <property type="match status" value="2"/>
</dbReference>
<comment type="caution">
    <text evidence="4">The sequence shown here is derived from an EMBL/GenBank/DDBJ whole genome shotgun (WGS) entry which is preliminary data.</text>
</comment>
<reference evidence="4" key="2">
    <citation type="journal article" date="2022" name="Microbiol. Resour. Announc.">
        <title>Metagenome Sequencing to Explore Phylogenomics of Terrestrial Cyanobacteria.</title>
        <authorList>
            <person name="Ward R.D."/>
            <person name="Stajich J.E."/>
            <person name="Johansen J.R."/>
            <person name="Huntemann M."/>
            <person name="Clum A."/>
            <person name="Foster B."/>
            <person name="Foster B."/>
            <person name="Roux S."/>
            <person name="Palaniappan K."/>
            <person name="Varghese N."/>
            <person name="Mukherjee S."/>
            <person name="Reddy T.B.K."/>
            <person name="Daum C."/>
            <person name="Copeland A."/>
            <person name="Chen I.A."/>
            <person name="Ivanova N.N."/>
            <person name="Kyrpides N.C."/>
            <person name="Shapiro N."/>
            <person name="Eloe-Fadrosh E.A."/>
            <person name="Pietrasiak N."/>
        </authorList>
    </citation>
    <scope>NUCLEOTIDE SEQUENCE</scope>
    <source>
        <strain evidence="4">GSE-TBD4-15B</strain>
    </source>
</reference>
<dbReference type="GO" id="GO:0005509">
    <property type="term" value="F:calcium ion binding"/>
    <property type="evidence" value="ECO:0007669"/>
    <property type="project" value="InterPro"/>
</dbReference>
<sequence length="155" mass="18331">MSSAENSEFKIPAEIEELIPPEKLKKIKQAFDQLDMNRDGKIDREEYLEHLLAKERARFVKRFEYLDKDHDGSIDFEEFLVASEPNYPLLKRFKDFDANLNGLLSVDEALQIAEEFNFPITREWLESQIQRVDYKGRKLISYNEYLGAVTRFGFQ</sequence>
<feature type="domain" description="EF-hand" evidence="3">
    <location>
        <begin position="22"/>
        <end position="57"/>
    </location>
</feature>
<dbReference type="SUPFAM" id="SSF47473">
    <property type="entry name" value="EF-hand"/>
    <property type="match status" value="1"/>
</dbReference>
<dbReference type="PROSITE" id="PS00018">
    <property type="entry name" value="EF_HAND_1"/>
    <property type="match status" value="2"/>
</dbReference>
<keyword evidence="2" id="KW-0677">Repeat</keyword>